<reference evidence="3 4" key="1">
    <citation type="submission" date="2023-10" db="EMBL/GenBank/DDBJ databases">
        <title>Bacteria for the degradation of biodegradable plastic PBAT(Polybutylene adipate terephthalate).</title>
        <authorList>
            <person name="Weon H.-Y."/>
            <person name="Yeon J."/>
        </authorList>
    </citation>
    <scope>NUCLEOTIDE SEQUENCE [LARGE SCALE GENOMIC DNA]</scope>
    <source>
        <strain evidence="3 4">SBD 7-3</strain>
    </source>
</reference>
<dbReference type="InterPro" id="IPR002686">
    <property type="entry name" value="Transposase_17"/>
</dbReference>
<feature type="region of interest" description="Disordered" evidence="1">
    <location>
        <begin position="207"/>
        <end position="227"/>
    </location>
</feature>
<evidence type="ECO:0000256" key="1">
    <source>
        <dbReference type="SAM" id="MobiDB-lite"/>
    </source>
</evidence>
<protein>
    <submittedName>
        <fullName evidence="3">Transposase</fullName>
    </submittedName>
</protein>
<name>A0ABZ0D232_9BURK</name>
<feature type="domain" description="Transposase IS200-like" evidence="2">
    <location>
        <begin position="9"/>
        <end position="124"/>
    </location>
</feature>
<dbReference type="Gene3D" id="3.30.70.1290">
    <property type="entry name" value="Transposase IS200-like"/>
    <property type="match status" value="1"/>
</dbReference>
<sequence length="227" mass="25519">MARLTRLCIPGWPHLVVQRGHDRGLVFVDDLDRALFRDLLQEAALQHGVQLHAYGLLEHEVRLLAKPMAADGLSKLIQAIGRGYVIRFNRRHGRRGALWEGRFRATVVEPEQHLLDCMLFVEGAADGGPSGQQENAWCSAPHHLGAKVDPLVTEPAQYWALGNTPFDREAAYRHLYEQALTTKKIEEIRGALSAGWPLGTPAFRHALEDQTERRLTPLPRGRPRKLA</sequence>
<dbReference type="PANTHER" id="PTHR34322">
    <property type="entry name" value="TRANSPOSASE, Y1_TNP DOMAIN-CONTAINING"/>
    <property type="match status" value="1"/>
</dbReference>
<evidence type="ECO:0000313" key="4">
    <source>
        <dbReference type="Proteomes" id="UP001303946"/>
    </source>
</evidence>
<keyword evidence="4" id="KW-1185">Reference proteome</keyword>
<dbReference type="PANTHER" id="PTHR34322:SF2">
    <property type="entry name" value="TRANSPOSASE IS200-LIKE DOMAIN-CONTAINING PROTEIN"/>
    <property type="match status" value="1"/>
</dbReference>
<dbReference type="InterPro" id="IPR036515">
    <property type="entry name" value="Transposase_17_sf"/>
</dbReference>
<accession>A0ABZ0D232</accession>
<dbReference type="RefSeq" id="WP_316702253.1">
    <property type="nucleotide sequence ID" value="NZ_CP136336.1"/>
</dbReference>
<dbReference type="SUPFAM" id="SSF143422">
    <property type="entry name" value="Transposase IS200-like"/>
    <property type="match status" value="1"/>
</dbReference>
<evidence type="ECO:0000313" key="3">
    <source>
        <dbReference type="EMBL" id="WOB09297.1"/>
    </source>
</evidence>
<gene>
    <name evidence="3" type="ORF">RXV79_04375</name>
</gene>
<dbReference type="SMART" id="SM01321">
    <property type="entry name" value="Y1_Tnp"/>
    <property type="match status" value="1"/>
</dbReference>
<evidence type="ECO:0000259" key="2">
    <source>
        <dbReference type="SMART" id="SM01321"/>
    </source>
</evidence>
<organism evidence="3 4">
    <name type="scientific">Piscinibacter gummiphilus</name>
    <dbReference type="NCBI Taxonomy" id="946333"/>
    <lineage>
        <taxon>Bacteria</taxon>
        <taxon>Pseudomonadati</taxon>
        <taxon>Pseudomonadota</taxon>
        <taxon>Betaproteobacteria</taxon>
        <taxon>Burkholderiales</taxon>
        <taxon>Sphaerotilaceae</taxon>
        <taxon>Piscinibacter</taxon>
    </lineage>
</organism>
<dbReference type="Proteomes" id="UP001303946">
    <property type="component" value="Chromosome"/>
</dbReference>
<proteinExistence type="predicted"/>
<dbReference type="EMBL" id="CP136336">
    <property type="protein sequence ID" value="WOB09297.1"/>
    <property type="molecule type" value="Genomic_DNA"/>
</dbReference>